<dbReference type="Proteomes" id="UP000078512">
    <property type="component" value="Unassembled WGS sequence"/>
</dbReference>
<protein>
    <submittedName>
        <fullName evidence="2">Snf7-domain-containing protein</fullName>
    </submittedName>
</protein>
<keyword evidence="3" id="KW-1185">Reference proteome</keyword>
<name>A0A197K677_9FUNG</name>
<proteinExistence type="predicted"/>
<dbReference type="GO" id="GO:1904669">
    <property type="term" value="P:ATP export"/>
    <property type="evidence" value="ECO:0007669"/>
    <property type="project" value="EnsemblFungi"/>
</dbReference>
<dbReference type="GO" id="GO:0070676">
    <property type="term" value="P:intralumenal vesicle formation"/>
    <property type="evidence" value="ECO:0007669"/>
    <property type="project" value="EnsemblFungi"/>
</dbReference>
<gene>
    <name evidence="2" type="ORF">K457DRAFT_134785</name>
</gene>
<dbReference type="Gene3D" id="6.10.140.1230">
    <property type="match status" value="1"/>
</dbReference>
<dbReference type="GO" id="GO:0043328">
    <property type="term" value="P:protein transport to vacuole involved in ubiquitin-dependent protein catabolic process via the multivesicular body sorting pathway"/>
    <property type="evidence" value="ECO:0007669"/>
    <property type="project" value="EnsemblFungi"/>
</dbReference>
<dbReference type="STRING" id="1314771.A0A197K677"/>
<feature type="compositionally biased region" description="Basic and acidic residues" evidence="1">
    <location>
        <begin position="210"/>
        <end position="220"/>
    </location>
</feature>
<organism evidence="2 3">
    <name type="scientific">Linnemannia elongata AG-77</name>
    <dbReference type="NCBI Taxonomy" id="1314771"/>
    <lineage>
        <taxon>Eukaryota</taxon>
        <taxon>Fungi</taxon>
        <taxon>Fungi incertae sedis</taxon>
        <taxon>Mucoromycota</taxon>
        <taxon>Mortierellomycotina</taxon>
        <taxon>Mortierellomycetes</taxon>
        <taxon>Mortierellales</taxon>
        <taxon>Mortierellaceae</taxon>
        <taxon>Linnemannia</taxon>
    </lineage>
</organism>
<dbReference type="GO" id="GO:0042802">
    <property type="term" value="F:identical protein binding"/>
    <property type="evidence" value="ECO:0007669"/>
    <property type="project" value="EnsemblFungi"/>
</dbReference>
<dbReference type="GO" id="GO:0000815">
    <property type="term" value="C:ESCRT III complex"/>
    <property type="evidence" value="ECO:0007669"/>
    <property type="project" value="EnsemblFungi"/>
</dbReference>
<dbReference type="AlphaFoldDB" id="A0A197K677"/>
<evidence type="ECO:0000256" key="1">
    <source>
        <dbReference type="SAM" id="MobiDB-lite"/>
    </source>
</evidence>
<reference evidence="2 3" key="1">
    <citation type="submission" date="2016-05" db="EMBL/GenBank/DDBJ databases">
        <title>Genome sequencing reveals origins of a unique bacterial endosymbiosis in the earliest lineages of terrestrial Fungi.</title>
        <authorList>
            <consortium name="DOE Joint Genome Institute"/>
            <person name="Uehling J."/>
            <person name="Gryganskyi A."/>
            <person name="Hameed K."/>
            <person name="Tschaplinski T."/>
            <person name="Misztal P."/>
            <person name="Wu S."/>
            <person name="Desiro A."/>
            <person name="Vande Pol N."/>
            <person name="Du Z.-Y."/>
            <person name="Zienkiewicz A."/>
            <person name="Zienkiewicz K."/>
            <person name="Morin E."/>
            <person name="Tisserant E."/>
            <person name="Splivallo R."/>
            <person name="Hainaut M."/>
            <person name="Henrissat B."/>
            <person name="Ohm R."/>
            <person name="Kuo A."/>
            <person name="Yan J."/>
            <person name="Lipzen A."/>
            <person name="Nolan M."/>
            <person name="Labutti K."/>
            <person name="Barry K."/>
            <person name="Goldstein A."/>
            <person name="Labbe J."/>
            <person name="Schadt C."/>
            <person name="Tuskan G."/>
            <person name="Grigoriev I."/>
            <person name="Martin F."/>
            <person name="Vilgalys R."/>
            <person name="Bonito G."/>
        </authorList>
    </citation>
    <scope>NUCLEOTIDE SEQUENCE [LARGE SCALE GENOMIC DNA]</scope>
    <source>
        <strain evidence="2 3">AG-77</strain>
    </source>
</reference>
<dbReference type="PANTHER" id="PTHR10476">
    <property type="entry name" value="CHARGED MULTIVESICULAR BODY PROTEIN"/>
    <property type="match status" value="1"/>
</dbReference>
<accession>A0A197K677</accession>
<feature type="compositionally biased region" description="Acidic residues" evidence="1">
    <location>
        <begin position="198"/>
        <end position="208"/>
    </location>
</feature>
<dbReference type="EMBL" id="KV442022">
    <property type="protein sequence ID" value="OAQ33162.1"/>
    <property type="molecule type" value="Genomic_DNA"/>
</dbReference>
<evidence type="ECO:0000313" key="2">
    <source>
        <dbReference type="EMBL" id="OAQ33162.1"/>
    </source>
</evidence>
<dbReference type="InterPro" id="IPR005024">
    <property type="entry name" value="Snf7_fam"/>
</dbReference>
<sequence>MASTFKTSVESVQRFFGKKTPEEMVRKWRQEINAQQRALDRQKRGIEAEELKAKKMVKQMAKKGDIRTCKILAKELVRSRRQKDRIVTSKAQLNSISMQLQHQLSTLKIAGTLQKSSEVMGMVNNLVKLPEISAQMQEMSKEMMKAGIIDEMLQDTMESMDDDEIEEEAEEEVNKVLFQITDGLLGEAPLAAGSLPTEAEEEEEEPALDDMQRRLEALKS</sequence>
<dbReference type="OrthoDB" id="2329734at2759"/>
<feature type="region of interest" description="Disordered" evidence="1">
    <location>
        <begin position="189"/>
        <end position="220"/>
    </location>
</feature>
<dbReference type="Pfam" id="PF03357">
    <property type="entry name" value="Snf7"/>
    <property type="match status" value="1"/>
</dbReference>
<evidence type="ECO:0000313" key="3">
    <source>
        <dbReference type="Proteomes" id="UP000078512"/>
    </source>
</evidence>